<sequence>MSNVAYMGLRFLPEAHAALCVLSTGHSFLACPWGNRREAPLSPHSNCFPWQQDGKGEVEVGKPVPTEAGGVEPAGKIGLGKENGRVQLSGKRVIIWAHRAMAMQCSCGSRTLPRLEAWCQVLWGCFHYGCPQEAESLMPSAALLYHLPRHDGEIGQHVVHYIFLLVLED</sequence>
<dbReference type="Proteomes" id="UP000796761">
    <property type="component" value="Unassembled WGS sequence"/>
</dbReference>
<keyword evidence="2" id="KW-1185">Reference proteome</keyword>
<accession>A0A8K1LHD3</accession>
<protein>
    <submittedName>
        <fullName evidence="1">Uncharacterized protein</fullName>
    </submittedName>
</protein>
<evidence type="ECO:0000313" key="1">
    <source>
        <dbReference type="EMBL" id="TRZ14105.1"/>
    </source>
</evidence>
<proteinExistence type="predicted"/>
<name>A0A8K1LHD3_9PASS</name>
<organism evidence="1 2">
    <name type="scientific">Zosterops borbonicus</name>
    <dbReference type="NCBI Taxonomy" id="364589"/>
    <lineage>
        <taxon>Eukaryota</taxon>
        <taxon>Metazoa</taxon>
        <taxon>Chordata</taxon>
        <taxon>Craniata</taxon>
        <taxon>Vertebrata</taxon>
        <taxon>Euteleostomi</taxon>
        <taxon>Archelosauria</taxon>
        <taxon>Archosauria</taxon>
        <taxon>Dinosauria</taxon>
        <taxon>Saurischia</taxon>
        <taxon>Theropoda</taxon>
        <taxon>Coelurosauria</taxon>
        <taxon>Aves</taxon>
        <taxon>Neognathae</taxon>
        <taxon>Neoaves</taxon>
        <taxon>Telluraves</taxon>
        <taxon>Australaves</taxon>
        <taxon>Passeriformes</taxon>
        <taxon>Sylvioidea</taxon>
        <taxon>Zosteropidae</taxon>
        <taxon>Zosterops</taxon>
    </lineage>
</organism>
<dbReference type="EMBL" id="SWJQ01000460">
    <property type="protein sequence ID" value="TRZ14105.1"/>
    <property type="molecule type" value="Genomic_DNA"/>
</dbReference>
<gene>
    <name evidence="1" type="ORF">HGM15179_013001</name>
</gene>
<comment type="caution">
    <text evidence="1">The sequence shown here is derived from an EMBL/GenBank/DDBJ whole genome shotgun (WGS) entry which is preliminary data.</text>
</comment>
<reference evidence="1" key="1">
    <citation type="submission" date="2019-04" db="EMBL/GenBank/DDBJ databases">
        <title>Genome assembly of Zosterops borbonicus 15179.</title>
        <authorList>
            <person name="Leroy T."/>
            <person name="Anselmetti Y."/>
            <person name="Tilak M.-K."/>
            <person name="Nabholz B."/>
        </authorList>
    </citation>
    <scope>NUCLEOTIDE SEQUENCE</scope>
    <source>
        <strain evidence="1">HGM_15179</strain>
        <tissue evidence="1">Muscle</tissue>
    </source>
</reference>
<evidence type="ECO:0000313" key="2">
    <source>
        <dbReference type="Proteomes" id="UP000796761"/>
    </source>
</evidence>
<dbReference type="AlphaFoldDB" id="A0A8K1LHD3"/>